<evidence type="ECO:0000313" key="2">
    <source>
        <dbReference type="EMBL" id="PZN75610.1"/>
    </source>
</evidence>
<dbReference type="Proteomes" id="UP000249396">
    <property type="component" value="Unassembled WGS sequence"/>
</dbReference>
<accession>A0A2W4SJH1</accession>
<proteinExistence type="predicted"/>
<dbReference type="EMBL" id="QJPH01000381">
    <property type="protein sequence ID" value="PZN75610.1"/>
    <property type="molecule type" value="Genomic_DNA"/>
</dbReference>
<protein>
    <submittedName>
        <fullName evidence="2">Uncharacterized protein</fullName>
    </submittedName>
</protein>
<dbReference type="AlphaFoldDB" id="A0A2W4SJH1"/>
<evidence type="ECO:0000256" key="1">
    <source>
        <dbReference type="SAM" id="MobiDB-lite"/>
    </source>
</evidence>
<name>A0A2W4SJH1_9GAMM</name>
<feature type="region of interest" description="Disordered" evidence="1">
    <location>
        <begin position="63"/>
        <end position="91"/>
    </location>
</feature>
<comment type="caution">
    <text evidence="2">The sequence shown here is derived from an EMBL/GenBank/DDBJ whole genome shotgun (WGS) entry which is preliminary data.</text>
</comment>
<organism evidence="2 3">
    <name type="scientific">Candidatus Methylumidiphilus alinenensis</name>
    <dbReference type="NCBI Taxonomy" id="2202197"/>
    <lineage>
        <taxon>Bacteria</taxon>
        <taxon>Pseudomonadati</taxon>
        <taxon>Pseudomonadota</taxon>
        <taxon>Gammaproteobacteria</taxon>
        <taxon>Methylococcales</taxon>
        <taxon>Candidatus Methylumidiphilus</taxon>
    </lineage>
</organism>
<sequence length="113" mass="12386">MVGFWIFWFCSKSLADAAVSRSRAFPALVPTAPGVIWGRAPCAGRCEILFLLLLGDCASSFLDGTDPSRKGEPQNLADRWRGRLSKQRPEPCQSAGLISVKRRQATAGLRFFA</sequence>
<evidence type="ECO:0000313" key="3">
    <source>
        <dbReference type="Proteomes" id="UP000249396"/>
    </source>
</evidence>
<reference evidence="2 3" key="1">
    <citation type="journal article" date="2018" name="Aquat. Microb. Ecol.">
        <title>Gammaproteobacterial methanotrophs dominate.</title>
        <authorList>
            <person name="Rissanen A.J."/>
            <person name="Saarenheimo J."/>
            <person name="Tiirola M."/>
            <person name="Peura S."/>
            <person name="Aalto S.L."/>
            <person name="Karvinen A."/>
            <person name="Nykanen H."/>
        </authorList>
    </citation>
    <scope>NUCLEOTIDE SEQUENCE [LARGE SCALE GENOMIC DNA]</scope>
    <source>
        <strain evidence="2">AMbin10</strain>
    </source>
</reference>
<gene>
    <name evidence="2" type="ORF">DM484_18310</name>
</gene>